<proteinExistence type="predicted"/>
<dbReference type="InterPro" id="IPR011646">
    <property type="entry name" value="KAP_P-loop"/>
</dbReference>
<dbReference type="OrthoDB" id="88903at2"/>
<dbReference type="SUPFAM" id="SSF52540">
    <property type="entry name" value="P-loop containing nucleoside triphosphate hydrolases"/>
    <property type="match status" value="1"/>
</dbReference>
<dbReference type="Gene3D" id="3.40.50.300">
    <property type="entry name" value="P-loop containing nucleotide triphosphate hydrolases"/>
    <property type="match status" value="1"/>
</dbReference>
<gene>
    <name evidence="2" type="ORF">SAMN03080598_00003</name>
</gene>
<dbReference type="RefSeq" id="WP_160111178.1">
    <property type="nucleotide sequence ID" value="NZ_FNVR01000001.1"/>
</dbReference>
<dbReference type="PANTHER" id="PTHR22674:SF6">
    <property type="entry name" value="NTPASE KAP FAMILY P-LOOP DOMAIN-CONTAINING PROTEIN 1"/>
    <property type="match status" value="1"/>
</dbReference>
<feature type="domain" description="KAP NTPase" evidence="1">
    <location>
        <begin position="20"/>
        <end position="292"/>
    </location>
</feature>
<accession>A0A1H5RQ57</accession>
<dbReference type="Pfam" id="PF07693">
    <property type="entry name" value="KAP_NTPase"/>
    <property type="match status" value="1"/>
</dbReference>
<protein>
    <submittedName>
        <fullName evidence="2">KAP family P-loop domain-containing protein</fullName>
    </submittedName>
</protein>
<dbReference type="STRING" id="1120964.GCA_001313265_05171"/>
<evidence type="ECO:0000313" key="3">
    <source>
        <dbReference type="Proteomes" id="UP000236736"/>
    </source>
</evidence>
<dbReference type="InterPro" id="IPR052754">
    <property type="entry name" value="NTPase_KAP_P-loop"/>
</dbReference>
<evidence type="ECO:0000313" key="2">
    <source>
        <dbReference type="EMBL" id="SEF39641.1"/>
    </source>
</evidence>
<keyword evidence="3" id="KW-1185">Reference proteome</keyword>
<dbReference type="EMBL" id="FNVR01000001">
    <property type="protein sequence ID" value="SEF39641.1"/>
    <property type="molecule type" value="Genomic_DNA"/>
</dbReference>
<name>A0A1H5RQ57_9BACT</name>
<sequence length="722" mass="83105">MVNTDQPISKREDDYFQRYPFANRIAAVIQGHSNKESFVVGIYGKWGEGKSSVLNFMKEELDKDSDIVIIDFNPWLFSDEKQLLMSFFGVLATGINVSLDKKKEKIGKKLLDYADAISSVGALAGFSGGKGVMEFFGKKLSNVSLDEYKSRINNSLEKAGKRVVVVMDDIDRLSISEIEVVFRLIKLVANFNNTVYLLSFDDELVASALDRSYSKGGYDYLEKIIQLPLGLPKAQISAVRDYTLTLILKQFEIHNIKLVDSEKDRFIRLFDQFFLKFILTPRVAVRISNSISFSIPLLKGEVNLVDLLFIEGVKVTFPQTYEFIKKNPSLFTSSYRSFGFQEKDGPQKKEDARLRIKNHLKLYSDQTQSQFIDFLTELFPQLKSVFGLYSVGDDSLNGWYSQKRICSARYFERYFTLVVLIGELPDVVFDDIIERLGSKDYLDNKEELQSLFSDLNESEFALKIQFLENSFSTSQKEYVALNLALVALIFPVKDSSGSKMLAPFQQVAYFIQKCVEDQPIENWGEFAVKLVDCAEPLNFAFEIWRVLHPKSDGGSRPNVLSEEAFSKVSERLYQRCKAKFTLDQLYEEIEDSYFRYLLEIGSRIERDRIKEEMKLWLEEDNNNFLKLLYAFSQTTHSYSGGKHGGKTYKSNFSETFYRLLEKVVDINFFYSMSLELFGDQSDFEPTSDRDELSDEQLVGWFQRVHLKKAIGEVIQDDINTDS</sequence>
<organism evidence="2 3">
    <name type="scientific">Algoriphagus boritolerans DSM 17298 = JCM 18970</name>
    <dbReference type="NCBI Taxonomy" id="1120964"/>
    <lineage>
        <taxon>Bacteria</taxon>
        <taxon>Pseudomonadati</taxon>
        <taxon>Bacteroidota</taxon>
        <taxon>Cytophagia</taxon>
        <taxon>Cytophagales</taxon>
        <taxon>Cyclobacteriaceae</taxon>
        <taxon>Algoriphagus</taxon>
    </lineage>
</organism>
<dbReference type="PANTHER" id="PTHR22674">
    <property type="entry name" value="NTPASE, KAP FAMILY P-LOOP DOMAIN-CONTAINING 1"/>
    <property type="match status" value="1"/>
</dbReference>
<dbReference type="InterPro" id="IPR027417">
    <property type="entry name" value="P-loop_NTPase"/>
</dbReference>
<evidence type="ECO:0000259" key="1">
    <source>
        <dbReference type="Pfam" id="PF07693"/>
    </source>
</evidence>
<reference evidence="3" key="1">
    <citation type="submission" date="2016-10" db="EMBL/GenBank/DDBJ databases">
        <authorList>
            <person name="Varghese N."/>
            <person name="Submissions S."/>
        </authorList>
    </citation>
    <scope>NUCLEOTIDE SEQUENCE [LARGE SCALE GENOMIC DNA]</scope>
    <source>
        <strain evidence="3">DSM 17298</strain>
    </source>
</reference>
<dbReference type="Proteomes" id="UP000236736">
    <property type="component" value="Unassembled WGS sequence"/>
</dbReference>
<dbReference type="AlphaFoldDB" id="A0A1H5RQ57"/>